<keyword evidence="3" id="KW-1185">Reference proteome</keyword>
<keyword evidence="1" id="KW-0812">Transmembrane</keyword>
<organism evidence="2 3">
    <name type="scientific">Lysobacter arvi</name>
    <dbReference type="NCBI Taxonomy" id="3038776"/>
    <lineage>
        <taxon>Bacteria</taxon>
        <taxon>Pseudomonadati</taxon>
        <taxon>Pseudomonadota</taxon>
        <taxon>Gammaproteobacteria</taxon>
        <taxon>Lysobacterales</taxon>
        <taxon>Lysobacteraceae</taxon>
        <taxon>Lysobacter</taxon>
    </lineage>
</organism>
<proteinExistence type="predicted"/>
<evidence type="ECO:0000313" key="2">
    <source>
        <dbReference type="EMBL" id="MDR0182061.1"/>
    </source>
</evidence>
<reference evidence="2 3" key="1">
    <citation type="submission" date="2023-04" db="EMBL/GenBank/DDBJ databases">
        <title>Lysobacter sp. strain UC isolated from soil sample.</title>
        <authorList>
            <person name="Choksket S."/>
            <person name="Harshvardhan F."/>
            <person name="Rana R."/>
            <person name="Patil P.B."/>
            <person name="Korpole S."/>
        </authorList>
    </citation>
    <scope>NUCLEOTIDE SEQUENCE [LARGE SCALE GENOMIC DNA]</scope>
    <source>
        <strain evidence="2 3">UC</strain>
    </source>
</reference>
<sequence>MSITTTAPASPSAHRLRVASRVAAAVLGGYAFAWGLVALTTSLLFAAELDFHDAEFTGAVVGLLGYLVVFLWAIAARRLALVWPVLLIGGAAMVGAASLVQSMLV</sequence>
<evidence type="ECO:0000256" key="1">
    <source>
        <dbReference type="SAM" id="Phobius"/>
    </source>
</evidence>
<feature type="transmembrane region" description="Helical" evidence="1">
    <location>
        <begin position="56"/>
        <end position="74"/>
    </location>
</feature>
<dbReference type="Proteomes" id="UP001233535">
    <property type="component" value="Unassembled WGS sequence"/>
</dbReference>
<name>A0ABU1CA45_9GAMM</name>
<keyword evidence="1" id="KW-0472">Membrane</keyword>
<gene>
    <name evidence="2" type="ORF">P8609_03635</name>
</gene>
<protein>
    <submittedName>
        <fullName evidence="2">Iron uptake protein</fullName>
    </submittedName>
</protein>
<dbReference type="EMBL" id="JARUHG010000001">
    <property type="protein sequence ID" value="MDR0182061.1"/>
    <property type="molecule type" value="Genomic_DNA"/>
</dbReference>
<feature type="transmembrane region" description="Helical" evidence="1">
    <location>
        <begin position="22"/>
        <end position="44"/>
    </location>
</feature>
<dbReference type="RefSeq" id="WP_309261222.1">
    <property type="nucleotide sequence ID" value="NZ_JARUHG010000001.1"/>
</dbReference>
<feature type="transmembrane region" description="Helical" evidence="1">
    <location>
        <begin position="81"/>
        <end position="104"/>
    </location>
</feature>
<comment type="caution">
    <text evidence="2">The sequence shown here is derived from an EMBL/GenBank/DDBJ whole genome shotgun (WGS) entry which is preliminary data.</text>
</comment>
<accession>A0ABU1CA45</accession>
<keyword evidence="1" id="KW-1133">Transmembrane helix</keyword>
<evidence type="ECO:0000313" key="3">
    <source>
        <dbReference type="Proteomes" id="UP001233535"/>
    </source>
</evidence>